<accession>A0A2P2KX44</accession>
<organism evidence="1">
    <name type="scientific">Rhizophora mucronata</name>
    <name type="common">Asiatic mangrove</name>
    <dbReference type="NCBI Taxonomy" id="61149"/>
    <lineage>
        <taxon>Eukaryota</taxon>
        <taxon>Viridiplantae</taxon>
        <taxon>Streptophyta</taxon>
        <taxon>Embryophyta</taxon>
        <taxon>Tracheophyta</taxon>
        <taxon>Spermatophyta</taxon>
        <taxon>Magnoliopsida</taxon>
        <taxon>eudicotyledons</taxon>
        <taxon>Gunneridae</taxon>
        <taxon>Pentapetalae</taxon>
        <taxon>rosids</taxon>
        <taxon>fabids</taxon>
        <taxon>Malpighiales</taxon>
        <taxon>Rhizophoraceae</taxon>
        <taxon>Rhizophora</taxon>
    </lineage>
</organism>
<sequence>MHTQPAWDNRKIAWHATNKNYGSDLLQNAFSTTSAHHGTHGKMVCLHITILTSNFKQTAVDIWEGIDYL</sequence>
<evidence type="ECO:0000313" key="1">
    <source>
        <dbReference type="EMBL" id="MBX10257.1"/>
    </source>
</evidence>
<name>A0A2P2KX44_RHIMU</name>
<dbReference type="AlphaFoldDB" id="A0A2P2KX44"/>
<protein>
    <submittedName>
        <fullName evidence="1">Uncharacterized protein</fullName>
    </submittedName>
</protein>
<dbReference type="EMBL" id="GGEC01029773">
    <property type="protein sequence ID" value="MBX10257.1"/>
    <property type="molecule type" value="Transcribed_RNA"/>
</dbReference>
<proteinExistence type="predicted"/>
<reference evidence="1" key="1">
    <citation type="submission" date="2018-02" db="EMBL/GenBank/DDBJ databases">
        <title>Rhizophora mucronata_Transcriptome.</title>
        <authorList>
            <person name="Meera S.P."/>
            <person name="Sreeshan A."/>
            <person name="Augustine A."/>
        </authorList>
    </citation>
    <scope>NUCLEOTIDE SEQUENCE</scope>
    <source>
        <tissue evidence="1">Leaf</tissue>
    </source>
</reference>